<reference evidence="2" key="1">
    <citation type="journal article" date="2020" name="Stud. Mycol.">
        <title>101 Dothideomycetes genomes: a test case for predicting lifestyles and emergence of pathogens.</title>
        <authorList>
            <person name="Haridas S."/>
            <person name="Albert R."/>
            <person name="Binder M."/>
            <person name="Bloem J."/>
            <person name="Labutti K."/>
            <person name="Salamov A."/>
            <person name="Andreopoulos B."/>
            <person name="Baker S."/>
            <person name="Barry K."/>
            <person name="Bills G."/>
            <person name="Bluhm B."/>
            <person name="Cannon C."/>
            <person name="Castanera R."/>
            <person name="Culley D."/>
            <person name="Daum C."/>
            <person name="Ezra D."/>
            <person name="Gonzalez J."/>
            <person name="Henrissat B."/>
            <person name="Kuo A."/>
            <person name="Liang C."/>
            <person name="Lipzen A."/>
            <person name="Lutzoni F."/>
            <person name="Magnuson J."/>
            <person name="Mondo S."/>
            <person name="Nolan M."/>
            <person name="Ohm R."/>
            <person name="Pangilinan J."/>
            <person name="Park H.-J."/>
            <person name="Ramirez L."/>
            <person name="Alfaro M."/>
            <person name="Sun H."/>
            <person name="Tritt A."/>
            <person name="Yoshinaga Y."/>
            <person name="Zwiers L.-H."/>
            <person name="Turgeon B."/>
            <person name="Goodwin S."/>
            <person name="Spatafora J."/>
            <person name="Crous P."/>
            <person name="Grigoriev I."/>
        </authorList>
    </citation>
    <scope>NUCLEOTIDE SEQUENCE</scope>
    <source>
        <strain evidence="2">CBS 262.69</strain>
    </source>
</reference>
<sequence>MVATCTWFTNCFWSTCRGALLSKFFAPLPSPIFELPAPQGWSLSRIAPTPWPVGFALAVCDSRQMLRKGREAFALLHGPHAGAPHFDLGRLRPCSLALSLRDFVGLRLRGATCALLLTLYPYWCPLLYVGKRGFVPPSGRACMSCSRVGAVAGKSES</sequence>
<proteinExistence type="predicted"/>
<evidence type="ECO:0000313" key="2">
    <source>
        <dbReference type="EMBL" id="KAF2395825.1"/>
    </source>
</evidence>
<feature type="signal peptide" evidence="1">
    <location>
        <begin position="1"/>
        <end position="18"/>
    </location>
</feature>
<evidence type="ECO:0000313" key="3">
    <source>
        <dbReference type="Proteomes" id="UP000799640"/>
    </source>
</evidence>
<name>A0A6G1HJ82_9PEZI</name>
<protein>
    <recommendedName>
        <fullName evidence="4">Secreted protein</fullName>
    </recommendedName>
</protein>
<keyword evidence="3" id="KW-1185">Reference proteome</keyword>
<evidence type="ECO:0008006" key="4">
    <source>
        <dbReference type="Google" id="ProtNLM"/>
    </source>
</evidence>
<dbReference type="AlphaFoldDB" id="A0A6G1HJ82"/>
<accession>A0A6G1HJ82</accession>
<dbReference type="EMBL" id="ML996710">
    <property type="protein sequence ID" value="KAF2395825.1"/>
    <property type="molecule type" value="Genomic_DNA"/>
</dbReference>
<keyword evidence="1" id="KW-0732">Signal</keyword>
<evidence type="ECO:0000256" key="1">
    <source>
        <dbReference type="SAM" id="SignalP"/>
    </source>
</evidence>
<organism evidence="2 3">
    <name type="scientific">Trichodelitschia bisporula</name>
    <dbReference type="NCBI Taxonomy" id="703511"/>
    <lineage>
        <taxon>Eukaryota</taxon>
        <taxon>Fungi</taxon>
        <taxon>Dikarya</taxon>
        <taxon>Ascomycota</taxon>
        <taxon>Pezizomycotina</taxon>
        <taxon>Dothideomycetes</taxon>
        <taxon>Dothideomycetes incertae sedis</taxon>
        <taxon>Phaeotrichales</taxon>
        <taxon>Phaeotrichaceae</taxon>
        <taxon>Trichodelitschia</taxon>
    </lineage>
</organism>
<gene>
    <name evidence="2" type="ORF">EJ06DRAFT_255291</name>
</gene>
<dbReference type="Proteomes" id="UP000799640">
    <property type="component" value="Unassembled WGS sequence"/>
</dbReference>
<feature type="chain" id="PRO_5026142347" description="Secreted protein" evidence="1">
    <location>
        <begin position="19"/>
        <end position="157"/>
    </location>
</feature>